<evidence type="ECO:0000256" key="1">
    <source>
        <dbReference type="SAM" id="MobiDB-lite"/>
    </source>
</evidence>
<evidence type="ECO:0000313" key="2">
    <source>
        <dbReference type="EMBL" id="CAN77923.1"/>
    </source>
</evidence>
<gene>
    <name evidence="2" type="ORF">VITISV_043566</name>
</gene>
<feature type="region of interest" description="Disordered" evidence="1">
    <location>
        <begin position="450"/>
        <end position="500"/>
    </location>
</feature>
<name>A5AH37_VITVI</name>
<sequence length="500" mass="54615">MVREIEINQLAFYQVVVGPSSPYGRLIEFVVVAATVRNLNDPDKHNRIVYVGRPDALWQSSGCYVCECRVPLLEGVRIGEARHVYSWGNPDEADPDENACHVSLGDVCHAACRFNDGVAERLVFRGYEAEKMSGNQEAISSGPSDNAYAEKSVDKLNVKEFYERFRIPNGVSVELIDGEAVSTEKGEDHAICFSKEKFNAGLRFPLPSLFKEFLHFTQIHPAYIHPNMVRVLMGCSILSMLFNLDLTLLEVLFIYSIKKVKSDIFSFVACLPSLQLVTSLLDSTKGAAKGHVLVKGPYVLNILPRRLPKEVVAGEHFVLQDLPFYAAVQKADTRSRKARLNNREVKRKEGLLRKVPGGKRPASSLPAGAPAKKKKKKVSNKGKEVKLPTPPKNFVIPPSTYVKEVTIREPEVPLLPSISSGSGRLAGLNHSGPSLSVAGRLALLAEEDTSINQPGSPHPDENAARAPCAAALPPTASPMKEMGAESQSLPHCGPSPLALV</sequence>
<proteinExistence type="predicted"/>
<feature type="compositionally biased region" description="Basic residues" evidence="1">
    <location>
        <begin position="371"/>
        <end position="380"/>
    </location>
</feature>
<feature type="compositionally biased region" description="Low complexity" evidence="1">
    <location>
        <begin position="464"/>
        <end position="478"/>
    </location>
</feature>
<dbReference type="EMBL" id="AM426666">
    <property type="protein sequence ID" value="CAN77923.1"/>
    <property type="molecule type" value="Genomic_DNA"/>
</dbReference>
<protein>
    <submittedName>
        <fullName evidence="2">Uncharacterized protein</fullName>
    </submittedName>
</protein>
<accession>A5AH37</accession>
<feature type="region of interest" description="Disordered" evidence="1">
    <location>
        <begin position="347"/>
        <end position="391"/>
    </location>
</feature>
<dbReference type="AlphaFoldDB" id="A5AH37"/>
<reference evidence="2" key="1">
    <citation type="journal article" date="2007" name="PLoS ONE">
        <title>The first genome sequence of an elite grapevine cultivar (Pinot noir Vitis vinifera L.): coping with a highly heterozygous genome.</title>
        <authorList>
            <person name="Velasco R."/>
            <person name="Zharkikh A."/>
            <person name="Troggio M."/>
            <person name="Cartwright D.A."/>
            <person name="Cestaro A."/>
            <person name="Pruss D."/>
            <person name="Pindo M."/>
            <person name="FitzGerald L.M."/>
            <person name="Vezzulli S."/>
            <person name="Reid J."/>
            <person name="Malacarne G."/>
            <person name="Iliev D."/>
            <person name="Coppola G."/>
            <person name="Wardell B."/>
            <person name="Micheletti D."/>
            <person name="Macalma T."/>
            <person name="Facci M."/>
            <person name="Mitchell J.T."/>
            <person name="Perazzolli M."/>
            <person name="Eldredge G."/>
            <person name="Gatto P."/>
            <person name="Oyzerski R."/>
            <person name="Moretto M."/>
            <person name="Gutin N."/>
            <person name="Stefanini M."/>
            <person name="Chen Y."/>
            <person name="Segala C."/>
            <person name="Davenport C."/>
            <person name="Dematte L."/>
            <person name="Mraz A."/>
            <person name="Battilana J."/>
            <person name="Stormo K."/>
            <person name="Costa F."/>
            <person name="Tao Q."/>
            <person name="Si-Ammour A."/>
            <person name="Harkins T."/>
            <person name="Lackey A."/>
            <person name="Perbost C."/>
            <person name="Taillon B."/>
            <person name="Stella A."/>
            <person name="Solovyev V."/>
            <person name="Fawcett J.A."/>
            <person name="Sterck L."/>
            <person name="Vandepoele K."/>
            <person name="Grando S.M."/>
            <person name="Toppo S."/>
            <person name="Moser C."/>
            <person name="Lanchbury J."/>
            <person name="Bogden R."/>
            <person name="Skolnick M."/>
            <person name="Sgaramella V."/>
            <person name="Bhatnagar S.K."/>
            <person name="Fontana P."/>
            <person name="Gutin A."/>
            <person name="Van de Peer Y."/>
            <person name="Salamini F."/>
            <person name="Viola R."/>
        </authorList>
    </citation>
    <scope>NUCLEOTIDE SEQUENCE</scope>
</reference>
<organism evidence="2">
    <name type="scientific">Vitis vinifera</name>
    <name type="common">Grape</name>
    <dbReference type="NCBI Taxonomy" id="29760"/>
    <lineage>
        <taxon>Eukaryota</taxon>
        <taxon>Viridiplantae</taxon>
        <taxon>Streptophyta</taxon>
        <taxon>Embryophyta</taxon>
        <taxon>Tracheophyta</taxon>
        <taxon>Spermatophyta</taxon>
        <taxon>Magnoliopsida</taxon>
        <taxon>eudicotyledons</taxon>
        <taxon>Gunneridae</taxon>
        <taxon>Pentapetalae</taxon>
        <taxon>rosids</taxon>
        <taxon>Vitales</taxon>
        <taxon>Vitaceae</taxon>
        <taxon>Viteae</taxon>
        <taxon>Vitis</taxon>
    </lineage>
</organism>